<feature type="non-terminal residue" evidence="3">
    <location>
        <position position="1"/>
    </location>
</feature>
<dbReference type="OrthoDB" id="1664372at2759"/>
<dbReference type="InterPro" id="IPR032875">
    <property type="entry name" value="Succ_CoA_lig_flav_dom"/>
</dbReference>
<feature type="non-terminal residue" evidence="3">
    <location>
        <position position="261"/>
    </location>
</feature>
<gene>
    <name evidence="3" type="ORF">DSTB1V02_LOCUS15162</name>
</gene>
<keyword evidence="4" id="KW-1185">Reference proteome</keyword>
<name>A0A7R9AJZ3_9CRUS</name>
<dbReference type="SUPFAM" id="SSF51735">
    <property type="entry name" value="NAD(P)-binding Rossmann-fold domains"/>
    <property type="match status" value="1"/>
</dbReference>
<dbReference type="Gene3D" id="3.40.50.720">
    <property type="entry name" value="NAD(P)-binding Rossmann-like Domain"/>
    <property type="match status" value="1"/>
</dbReference>
<dbReference type="PANTHER" id="PTHR42793">
    <property type="entry name" value="COA BINDING DOMAIN CONTAINING PROTEIN"/>
    <property type="match status" value="1"/>
</dbReference>
<dbReference type="EMBL" id="LR925790">
    <property type="protein sequence ID" value="CAD7255417.1"/>
    <property type="molecule type" value="Genomic_DNA"/>
</dbReference>
<dbReference type="Gene3D" id="3.40.50.261">
    <property type="entry name" value="Succinyl-CoA synthetase domains"/>
    <property type="match status" value="1"/>
</dbReference>
<evidence type="ECO:0000259" key="2">
    <source>
        <dbReference type="Pfam" id="PF13607"/>
    </source>
</evidence>
<evidence type="ECO:0008006" key="5">
    <source>
        <dbReference type="Google" id="ProtNLM"/>
    </source>
</evidence>
<sequence>GLKAYPNVAALPETPDAAIIAVPAAQVIATVQELGARGVPVAIIFSSGFAETGPDGVAAQAQLVATARQYGMRILGPNCMGAFNTRSGWYAMFTTAFEQGWPKPGPIGMVSQSGAFATYLVCLARERGIGTPACVTTGNESDITVGEVIEWYVNDPHTKVIVAYAEGIKESASFIRGLAAAQKAGKPVVIMKVGRSELGHSAAQSHTASVAGDDAVTDAVLTQYGALRAHSTEELLDFAYAASCGIYPAHNTLGVITISGG</sequence>
<evidence type="ECO:0000313" key="3">
    <source>
        <dbReference type="EMBL" id="CAD7255417.1"/>
    </source>
</evidence>
<dbReference type="InterPro" id="IPR016102">
    <property type="entry name" value="Succinyl-CoA_synth-like"/>
</dbReference>
<dbReference type="Pfam" id="PF13380">
    <property type="entry name" value="CoA_binding_2"/>
    <property type="match status" value="1"/>
</dbReference>
<dbReference type="SUPFAM" id="SSF52210">
    <property type="entry name" value="Succinyl-CoA synthetase domains"/>
    <property type="match status" value="1"/>
</dbReference>
<accession>A0A7R9AJZ3</accession>
<dbReference type="PANTHER" id="PTHR42793:SF4">
    <property type="entry name" value="BLL6376 PROTEIN"/>
    <property type="match status" value="1"/>
</dbReference>
<feature type="domain" description="CoA-binding" evidence="1">
    <location>
        <begin position="1"/>
        <end position="82"/>
    </location>
</feature>
<proteinExistence type="predicted"/>
<protein>
    <recommendedName>
        <fullName evidence="5">CoA-binding protein</fullName>
    </recommendedName>
</protein>
<dbReference type="EMBL" id="CAJPEV010026272">
    <property type="protein sequence ID" value="CAG0908704.1"/>
    <property type="molecule type" value="Genomic_DNA"/>
</dbReference>
<dbReference type="Pfam" id="PF13607">
    <property type="entry name" value="Succ_CoA_lig"/>
    <property type="match status" value="1"/>
</dbReference>
<organism evidence="3">
    <name type="scientific">Darwinula stevensoni</name>
    <dbReference type="NCBI Taxonomy" id="69355"/>
    <lineage>
        <taxon>Eukaryota</taxon>
        <taxon>Metazoa</taxon>
        <taxon>Ecdysozoa</taxon>
        <taxon>Arthropoda</taxon>
        <taxon>Crustacea</taxon>
        <taxon>Oligostraca</taxon>
        <taxon>Ostracoda</taxon>
        <taxon>Podocopa</taxon>
        <taxon>Podocopida</taxon>
        <taxon>Darwinulocopina</taxon>
        <taxon>Darwinuloidea</taxon>
        <taxon>Darwinulidae</taxon>
        <taxon>Darwinula</taxon>
    </lineage>
</organism>
<evidence type="ECO:0000313" key="4">
    <source>
        <dbReference type="Proteomes" id="UP000677054"/>
    </source>
</evidence>
<dbReference type="AlphaFoldDB" id="A0A7R9AJZ3"/>
<feature type="domain" description="Succinyl-CoA synthetase-like flavodoxin" evidence="2">
    <location>
        <begin position="104"/>
        <end position="241"/>
    </location>
</feature>
<dbReference type="InterPro" id="IPR036291">
    <property type="entry name" value="NAD(P)-bd_dom_sf"/>
</dbReference>
<reference evidence="3" key="1">
    <citation type="submission" date="2020-11" db="EMBL/GenBank/DDBJ databases">
        <authorList>
            <person name="Tran Van P."/>
        </authorList>
    </citation>
    <scope>NUCLEOTIDE SEQUENCE</scope>
</reference>
<dbReference type="Proteomes" id="UP000677054">
    <property type="component" value="Unassembled WGS sequence"/>
</dbReference>
<dbReference type="InterPro" id="IPR003781">
    <property type="entry name" value="CoA-bd"/>
</dbReference>
<evidence type="ECO:0000259" key="1">
    <source>
        <dbReference type="Pfam" id="PF13380"/>
    </source>
</evidence>